<evidence type="ECO:0000256" key="4">
    <source>
        <dbReference type="ARBA" id="ARBA00007739"/>
    </source>
</evidence>
<comment type="similarity">
    <text evidence="4">In the N-terminal section; belongs to the glycosyltransferase 51 family.</text>
</comment>
<dbReference type="EC" id="2.4.99.28" evidence="24"/>
<evidence type="ECO:0000259" key="29">
    <source>
        <dbReference type="Pfam" id="PF17092"/>
    </source>
</evidence>
<evidence type="ECO:0000256" key="9">
    <source>
        <dbReference type="ARBA" id="ARBA00022645"/>
    </source>
</evidence>
<keyword evidence="19 26" id="KW-0472">Membrane</keyword>
<accession>A0ABX3PD97</accession>
<keyword evidence="9" id="KW-0121">Carboxypeptidase</keyword>
<evidence type="ECO:0000256" key="18">
    <source>
        <dbReference type="ARBA" id="ARBA00022989"/>
    </source>
</evidence>
<dbReference type="SUPFAM" id="SSF56601">
    <property type="entry name" value="beta-lactamase/transpeptidase-like"/>
    <property type="match status" value="1"/>
</dbReference>
<keyword evidence="16" id="KW-0735">Signal-anchor</keyword>
<sequence length="791" mass="86050">MIRVTGYLFSLFSIVFMTVGAILYAAIAVMNDGLPDYRALLDYAPPLTSRMYAADGKLIAEFATEPRLFVPIQNVPDRVVAAFVSAEDKTFFEHSGLDFRALARALINNLANLGSERRMVGASTITQQVAKNLLLNSDRTFARKAKEALLSLRIESSLSKDRILELYLNQIFFGQRSYGVAQAALTYFDKAVPDLSIAEAAYLASLPKGPANYDPFLYPDAALARRNWVIDRMVENGYVDTAAGEVEKGRALGVIKPSAKTRFDEAGYFIDEVRKTVLDQFGQKALYEGGLQVRTTLDPVLQEKGRRALQDALVAYDERRGYRGPLRHRGQGSSASSDVEKANADLGIPGWRIAEVTAVDVDGLDIRLLDPDDRHARIANDGMRWALGRKKPSDLFRIGDVVIVERQDTGDYRLRQLPEVQGALVAMQPQTGRVVAMIGGFSHAQSQFNRATQAFRQPGSTFKPIVYAAALDNGFSPATVIRDEPVDFHFGDQTWSPRNDADEYAGPVVLRFGIEHSRNVMAAKLASAVGMETVMEYAERLGIYGHRKPVLSMSLGSAETTLMKMVTAYSVIANGGLQVSPSLIDRAQDRFGKTIFHQDPRQCLGCNAPSAAEQPQLNDPRQRVLDPMTTYQITAMMEGVVEKGTASRRVNLGRPVAGKTGTTNGNNDAWFIGFTPDLVAGVYIGFDAPKSLGKGGSGSGLAAPVFNDFMNAALAGVPVSQFSMPTGMKEYRIGLHTGMVTSADDPNSVIEAFKPGTRPPAAMATIGDDGMQSEVSPSVRRAIETGAPGLF</sequence>
<evidence type="ECO:0000256" key="12">
    <source>
        <dbReference type="ARBA" id="ARBA00022679"/>
    </source>
</evidence>
<evidence type="ECO:0000256" key="24">
    <source>
        <dbReference type="ARBA" id="ARBA00044770"/>
    </source>
</evidence>
<keyword evidence="10" id="KW-0645">Protease</keyword>
<evidence type="ECO:0000256" key="26">
    <source>
        <dbReference type="SAM" id="Phobius"/>
    </source>
</evidence>
<dbReference type="Pfam" id="PF00912">
    <property type="entry name" value="Transgly"/>
    <property type="match status" value="1"/>
</dbReference>
<comment type="catalytic activity">
    <reaction evidence="23">
        <text>Preferential cleavage: (Ac)2-L-Lys-D-Ala-|-D-Ala. Also transpeptidation of peptidyl-alanyl moieties that are N-acyl substituents of D-alanine.</text>
        <dbReference type="EC" id="3.4.16.4"/>
    </reaction>
</comment>
<evidence type="ECO:0000256" key="3">
    <source>
        <dbReference type="ARBA" id="ARBA00007090"/>
    </source>
</evidence>
<comment type="similarity">
    <text evidence="3">In the C-terminal section; belongs to the transpeptidase family.</text>
</comment>
<dbReference type="Gene3D" id="3.40.710.10">
    <property type="entry name" value="DD-peptidase/beta-lactamase superfamily"/>
    <property type="match status" value="2"/>
</dbReference>
<evidence type="ECO:0000256" key="25">
    <source>
        <dbReference type="ARBA" id="ARBA00049902"/>
    </source>
</evidence>
<keyword evidence="17" id="KW-0573">Peptidoglycan synthesis</keyword>
<keyword evidence="21" id="KW-0511">Multifunctional enzyme</keyword>
<dbReference type="InterPro" id="IPR023346">
    <property type="entry name" value="Lysozyme-like_dom_sf"/>
</dbReference>
<evidence type="ECO:0000256" key="20">
    <source>
        <dbReference type="ARBA" id="ARBA00023251"/>
    </source>
</evidence>
<keyword evidence="20" id="KW-0046">Antibiotic resistance</keyword>
<dbReference type="Gene3D" id="1.10.3810.10">
    <property type="entry name" value="Biosynthetic peptidoglycan transglycosylase-like"/>
    <property type="match status" value="1"/>
</dbReference>
<evidence type="ECO:0000256" key="13">
    <source>
        <dbReference type="ARBA" id="ARBA00022692"/>
    </source>
</evidence>
<reference evidence="30 31" key="1">
    <citation type="journal article" date="2017" name="Antonie Van Leeuwenhoek">
        <title>Rhizobium rhizosphaerae sp. nov., a novel species isolated from rice rhizosphere.</title>
        <authorList>
            <person name="Zhao J.J."/>
            <person name="Zhang J."/>
            <person name="Zhang R.J."/>
            <person name="Zhang C.W."/>
            <person name="Yin H.Q."/>
            <person name="Zhang X.X."/>
        </authorList>
    </citation>
    <scope>NUCLEOTIDE SEQUENCE [LARGE SCALE GENOMIC DNA]</scope>
    <source>
        <strain evidence="30 31">RD15</strain>
    </source>
</reference>
<keyword evidence="11" id="KW-0328">Glycosyltransferase</keyword>
<evidence type="ECO:0000313" key="31">
    <source>
        <dbReference type="Proteomes" id="UP000192652"/>
    </source>
</evidence>
<keyword evidence="12" id="KW-0808">Transferase</keyword>
<comment type="catalytic activity">
    <reaction evidence="25">
        <text>[GlcNAc-(1-&gt;4)-Mur2Ac(oyl-L-Ala-gamma-D-Glu-L-Lys-D-Ala-D-Ala)](n)-di-trans,octa-cis-undecaprenyl diphosphate + beta-D-GlcNAc-(1-&gt;4)-Mur2Ac(oyl-L-Ala-gamma-D-Glu-L-Lys-D-Ala-D-Ala)-di-trans,octa-cis-undecaprenyl diphosphate = [GlcNAc-(1-&gt;4)-Mur2Ac(oyl-L-Ala-gamma-D-Glu-L-Lys-D-Ala-D-Ala)](n+1)-di-trans,octa-cis-undecaprenyl diphosphate + di-trans,octa-cis-undecaprenyl diphosphate + H(+)</text>
        <dbReference type="Rhea" id="RHEA:23708"/>
        <dbReference type="Rhea" id="RHEA-COMP:9602"/>
        <dbReference type="Rhea" id="RHEA-COMP:9603"/>
        <dbReference type="ChEBI" id="CHEBI:15378"/>
        <dbReference type="ChEBI" id="CHEBI:58405"/>
        <dbReference type="ChEBI" id="CHEBI:60033"/>
        <dbReference type="ChEBI" id="CHEBI:78435"/>
        <dbReference type="EC" id="2.4.99.28"/>
    </reaction>
</comment>
<feature type="domain" description="Penicillin-binding protein transpeptidase" evidence="27">
    <location>
        <begin position="422"/>
        <end position="710"/>
    </location>
</feature>
<feature type="domain" description="Penicillin-binding protein OB-like" evidence="29">
    <location>
        <begin position="322"/>
        <end position="420"/>
    </location>
</feature>
<dbReference type="InterPro" id="IPR036950">
    <property type="entry name" value="PBP_transglycosylase"/>
</dbReference>
<dbReference type="Pfam" id="PF17092">
    <property type="entry name" value="PCB_OB"/>
    <property type="match status" value="1"/>
</dbReference>
<evidence type="ECO:0000256" key="6">
    <source>
        <dbReference type="ARBA" id="ARBA00018638"/>
    </source>
</evidence>
<dbReference type="Proteomes" id="UP000192652">
    <property type="component" value="Unassembled WGS sequence"/>
</dbReference>
<keyword evidence="31" id="KW-1185">Reference proteome</keyword>
<dbReference type="RefSeq" id="WP_081176532.1">
    <property type="nucleotide sequence ID" value="NZ_MSPX01000010.1"/>
</dbReference>
<dbReference type="InterPro" id="IPR001264">
    <property type="entry name" value="Glyco_trans_51"/>
</dbReference>
<dbReference type="InterPro" id="IPR001460">
    <property type="entry name" value="PCN-bd_Tpept"/>
</dbReference>
<evidence type="ECO:0000259" key="28">
    <source>
        <dbReference type="Pfam" id="PF00912"/>
    </source>
</evidence>
<feature type="transmembrane region" description="Helical" evidence="26">
    <location>
        <begin position="7"/>
        <end position="30"/>
    </location>
</feature>
<dbReference type="PANTHER" id="PTHR32282">
    <property type="entry name" value="BINDING PROTEIN TRANSPEPTIDASE, PUTATIVE-RELATED"/>
    <property type="match status" value="1"/>
</dbReference>
<dbReference type="SUPFAM" id="SSF53955">
    <property type="entry name" value="Lysozyme-like"/>
    <property type="match status" value="1"/>
</dbReference>
<evidence type="ECO:0000259" key="27">
    <source>
        <dbReference type="Pfam" id="PF00905"/>
    </source>
</evidence>
<evidence type="ECO:0000256" key="10">
    <source>
        <dbReference type="ARBA" id="ARBA00022670"/>
    </source>
</evidence>
<evidence type="ECO:0000256" key="8">
    <source>
        <dbReference type="ARBA" id="ARBA00022519"/>
    </source>
</evidence>
<comment type="pathway">
    <text evidence="2">Cell wall biogenesis; peptidoglycan biosynthesis.</text>
</comment>
<evidence type="ECO:0000256" key="23">
    <source>
        <dbReference type="ARBA" id="ARBA00034000"/>
    </source>
</evidence>
<evidence type="ECO:0000256" key="5">
    <source>
        <dbReference type="ARBA" id="ARBA00012448"/>
    </source>
</evidence>
<evidence type="ECO:0000256" key="7">
    <source>
        <dbReference type="ARBA" id="ARBA00022475"/>
    </source>
</evidence>
<keyword evidence="18 26" id="KW-1133">Transmembrane helix</keyword>
<evidence type="ECO:0000256" key="14">
    <source>
        <dbReference type="ARBA" id="ARBA00022801"/>
    </source>
</evidence>
<evidence type="ECO:0000256" key="22">
    <source>
        <dbReference type="ARBA" id="ARBA00023316"/>
    </source>
</evidence>
<keyword evidence="13 26" id="KW-0812">Transmembrane</keyword>
<keyword evidence="14" id="KW-0378">Hydrolase</keyword>
<evidence type="ECO:0000256" key="16">
    <source>
        <dbReference type="ARBA" id="ARBA00022968"/>
    </source>
</evidence>
<dbReference type="InterPro" id="IPR012338">
    <property type="entry name" value="Beta-lactam/transpept-like"/>
</dbReference>
<dbReference type="EMBL" id="MSPX01000010">
    <property type="protein sequence ID" value="OQP86057.1"/>
    <property type="molecule type" value="Genomic_DNA"/>
</dbReference>
<keyword evidence="15" id="KW-0133">Cell shape</keyword>
<dbReference type="Pfam" id="PF00905">
    <property type="entry name" value="Transpeptidase"/>
    <property type="match status" value="1"/>
</dbReference>
<dbReference type="EC" id="3.4.16.4" evidence="5"/>
<organism evidence="30 31">
    <name type="scientific">Xaviernesmea rhizosphaerae</name>
    <dbReference type="NCBI Taxonomy" id="1672749"/>
    <lineage>
        <taxon>Bacteria</taxon>
        <taxon>Pseudomonadati</taxon>
        <taxon>Pseudomonadota</taxon>
        <taxon>Alphaproteobacteria</taxon>
        <taxon>Hyphomicrobiales</taxon>
        <taxon>Rhizobiaceae</taxon>
        <taxon>Rhizobium/Agrobacterium group</taxon>
        <taxon>Xaviernesmea</taxon>
    </lineage>
</organism>
<feature type="domain" description="Glycosyl transferase family 51" evidence="28">
    <location>
        <begin position="56"/>
        <end position="233"/>
    </location>
</feature>
<evidence type="ECO:0000256" key="2">
    <source>
        <dbReference type="ARBA" id="ARBA00004752"/>
    </source>
</evidence>
<evidence type="ECO:0000256" key="1">
    <source>
        <dbReference type="ARBA" id="ARBA00004249"/>
    </source>
</evidence>
<proteinExistence type="inferred from homology"/>
<dbReference type="InterPro" id="IPR031376">
    <property type="entry name" value="PCB_OB"/>
</dbReference>
<comment type="subcellular location">
    <subcellularLocation>
        <location evidence="1">Cell inner membrane</location>
        <topology evidence="1">Single-pass type II membrane protein</topology>
    </subcellularLocation>
</comment>
<evidence type="ECO:0000256" key="11">
    <source>
        <dbReference type="ARBA" id="ARBA00022676"/>
    </source>
</evidence>
<evidence type="ECO:0000256" key="19">
    <source>
        <dbReference type="ARBA" id="ARBA00023136"/>
    </source>
</evidence>
<gene>
    <name evidence="30" type="ORF">BTR14_13330</name>
</gene>
<dbReference type="NCBIfam" id="TIGR02074">
    <property type="entry name" value="PBP_1a_fam"/>
    <property type="match status" value="1"/>
</dbReference>
<dbReference type="InterPro" id="IPR050396">
    <property type="entry name" value="Glycosyltr_51/Transpeptidase"/>
</dbReference>
<keyword evidence="22" id="KW-0961">Cell wall biogenesis/degradation</keyword>
<evidence type="ECO:0000256" key="17">
    <source>
        <dbReference type="ARBA" id="ARBA00022984"/>
    </source>
</evidence>
<protein>
    <recommendedName>
        <fullName evidence="6">Penicillin-binding protein 1A</fullName>
        <ecNumber evidence="24">2.4.99.28</ecNumber>
        <ecNumber evidence="5">3.4.16.4</ecNumber>
    </recommendedName>
</protein>
<evidence type="ECO:0000256" key="15">
    <source>
        <dbReference type="ARBA" id="ARBA00022960"/>
    </source>
</evidence>
<dbReference type="PANTHER" id="PTHR32282:SF27">
    <property type="entry name" value="PENICILLIN-BINDING PROTEIN 1A"/>
    <property type="match status" value="1"/>
</dbReference>
<evidence type="ECO:0000313" key="30">
    <source>
        <dbReference type="EMBL" id="OQP86057.1"/>
    </source>
</evidence>
<keyword evidence="7" id="KW-1003">Cell membrane</keyword>
<keyword evidence="8" id="KW-0997">Cell inner membrane</keyword>
<name>A0ABX3PD97_9HYPH</name>
<evidence type="ECO:0000256" key="21">
    <source>
        <dbReference type="ARBA" id="ARBA00023268"/>
    </source>
</evidence>
<comment type="caution">
    <text evidence="30">The sequence shown here is derived from an EMBL/GenBank/DDBJ whole genome shotgun (WGS) entry which is preliminary data.</text>
</comment>